<accession>A0A1H1DAN0</accession>
<dbReference type="PANTHER" id="PTHR37422">
    <property type="entry name" value="TEICHURONIC ACID BIOSYNTHESIS PROTEIN TUAE"/>
    <property type="match status" value="1"/>
</dbReference>
<evidence type="ECO:0000256" key="5">
    <source>
        <dbReference type="SAM" id="Phobius"/>
    </source>
</evidence>
<evidence type="ECO:0000256" key="1">
    <source>
        <dbReference type="ARBA" id="ARBA00004141"/>
    </source>
</evidence>
<evidence type="ECO:0000313" key="7">
    <source>
        <dbReference type="EMBL" id="SDQ73268.1"/>
    </source>
</evidence>
<keyword evidence="2 5" id="KW-0812">Transmembrane</keyword>
<protein>
    <submittedName>
        <fullName evidence="7">O-Antigen ligase</fullName>
    </submittedName>
</protein>
<dbReference type="EMBL" id="FNKL01000003">
    <property type="protein sequence ID" value="SDQ73268.1"/>
    <property type="molecule type" value="Genomic_DNA"/>
</dbReference>
<feature type="transmembrane region" description="Helical" evidence="5">
    <location>
        <begin position="72"/>
        <end position="97"/>
    </location>
</feature>
<feature type="transmembrane region" description="Helical" evidence="5">
    <location>
        <begin position="198"/>
        <end position="231"/>
    </location>
</feature>
<feature type="domain" description="O-antigen ligase-related" evidence="6">
    <location>
        <begin position="202"/>
        <end position="332"/>
    </location>
</feature>
<dbReference type="GO" id="GO:0016020">
    <property type="term" value="C:membrane"/>
    <property type="evidence" value="ECO:0007669"/>
    <property type="project" value="UniProtKB-SubCell"/>
</dbReference>
<evidence type="ECO:0000256" key="4">
    <source>
        <dbReference type="ARBA" id="ARBA00023136"/>
    </source>
</evidence>
<dbReference type="InterPro" id="IPR007016">
    <property type="entry name" value="O-antigen_ligase-rel_domated"/>
</dbReference>
<evidence type="ECO:0000256" key="2">
    <source>
        <dbReference type="ARBA" id="ARBA00022692"/>
    </source>
</evidence>
<feature type="transmembrane region" description="Helical" evidence="5">
    <location>
        <begin position="381"/>
        <end position="397"/>
    </location>
</feature>
<keyword evidence="4 5" id="KW-0472">Membrane</keyword>
<dbReference type="STRING" id="311333.SAMN05421664_2371"/>
<proteinExistence type="predicted"/>
<dbReference type="Proteomes" id="UP000199627">
    <property type="component" value="Unassembled WGS sequence"/>
</dbReference>
<feature type="transmembrane region" description="Helical" evidence="5">
    <location>
        <begin position="169"/>
        <end position="192"/>
    </location>
</feature>
<keyword evidence="3 5" id="KW-1133">Transmembrane helix</keyword>
<feature type="transmembrane region" description="Helical" evidence="5">
    <location>
        <begin position="356"/>
        <end position="375"/>
    </location>
</feature>
<feature type="transmembrane region" description="Helical" evidence="5">
    <location>
        <begin position="315"/>
        <end position="335"/>
    </location>
</feature>
<dbReference type="InterPro" id="IPR051533">
    <property type="entry name" value="WaaL-like"/>
</dbReference>
<evidence type="ECO:0000256" key="3">
    <source>
        <dbReference type="ARBA" id="ARBA00022989"/>
    </source>
</evidence>
<dbReference type="PANTHER" id="PTHR37422:SF13">
    <property type="entry name" value="LIPOPOLYSACCHARIDE BIOSYNTHESIS PROTEIN PA4999-RELATED"/>
    <property type="match status" value="1"/>
</dbReference>
<dbReference type="GO" id="GO:0016874">
    <property type="term" value="F:ligase activity"/>
    <property type="evidence" value="ECO:0007669"/>
    <property type="project" value="UniProtKB-KW"/>
</dbReference>
<sequence length="414" mass="48200">MDRINNLKSLIFDKKETYFLFITLFGYILAYIDPFEVKNIPHFINLSLRGGIMISSVFFIINNFKIVKERKFVIISFLLFYGFYLIKTWYTFQNFYFIPSTFEEFKESFYYFGLIVIPLPVIALLSLDYQKVDFKQFCKIVLWFFLIILTINVLFIKKLGGNRSGIFRSYYILTGHYGLSSVLVGLFSYLFLKKKQKIYLLAIILGAIPMFFSAARSPVLALFVVFLVFLILKNEKKYWAYSLITVILSIILLFVIYKSGLGDNIVFFKRINEAIFERDASGRSYYLNKGIDIFINNPWLGGRVLFEDGMYPHNLFVDVLMSTGLVGMILFIIYFKFVAQSFIKVLKNNKKYKEGGILAFFFLQYFILAQTSGNIYSSFEFWYFGAAVIGLGYINLTNEEIKSSDSRGYTAGDH</sequence>
<evidence type="ECO:0000259" key="6">
    <source>
        <dbReference type="Pfam" id="PF04932"/>
    </source>
</evidence>
<dbReference type="OrthoDB" id="1424450at2"/>
<feature type="transmembrane region" description="Helical" evidence="5">
    <location>
        <begin position="140"/>
        <end position="157"/>
    </location>
</feature>
<dbReference type="Pfam" id="PF04932">
    <property type="entry name" value="Wzy_C"/>
    <property type="match status" value="1"/>
</dbReference>
<feature type="transmembrane region" description="Helical" evidence="5">
    <location>
        <begin position="17"/>
        <end position="34"/>
    </location>
</feature>
<feature type="transmembrane region" description="Helical" evidence="5">
    <location>
        <begin position="109"/>
        <end position="128"/>
    </location>
</feature>
<organism evidence="7 8">
    <name type="scientific">Chryseobacterium soldanellicola</name>
    <dbReference type="NCBI Taxonomy" id="311333"/>
    <lineage>
        <taxon>Bacteria</taxon>
        <taxon>Pseudomonadati</taxon>
        <taxon>Bacteroidota</taxon>
        <taxon>Flavobacteriia</taxon>
        <taxon>Flavobacteriales</taxon>
        <taxon>Weeksellaceae</taxon>
        <taxon>Chryseobacterium group</taxon>
        <taxon>Chryseobacterium</taxon>
    </lineage>
</organism>
<feature type="transmembrane region" description="Helical" evidence="5">
    <location>
        <begin position="238"/>
        <end position="257"/>
    </location>
</feature>
<keyword evidence="8" id="KW-1185">Reference proteome</keyword>
<name>A0A1H1DAN0_9FLAO</name>
<gene>
    <name evidence="7" type="ORF">SAMN05421664_2371</name>
</gene>
<dbReference type="AlphaFoldDB" id="A0A1H1DAN0"/>
<comment type="subcellular location">
    <subcellularLocation>
        <location evidence="1">Membrane</location>
        <topology evidence="1">Multi-pass membrane protein</topology>
    </subcellularLocation>
</comment>
<reference evidence="8" key="1">
    <citation type="submission" date="2016-10" db="EMBL/GenBank/DDBJ databases">
        <authorList>
            <person name="Varghese N."/>
            <person name="Submissions S."/>
        </authorList>
    </citation>
    <scope>NUCLEOTIDE SEQUENCE [LARGE SCALE GENOMIC DNA]</scope>
    <source>
        <strain evidence="8">DSM 17072</strain>
    </source>
</reference>
<evidence type="ECO:0000313" key="8">
    <source>
        <dbReference type="Proteomes" id="UP000199627"/>
    </source>
</evidence>
<feature type="transmembrane region" description="Helical" evidence="5">
    <location>
        <begin position="46"/>
        <end position="66"/>
    </location>
</feature>
<keyword evidence="7" id="KW-0436">Ligase</keyword>